<proteinExistence type="predicted"/>
<protein>
    <submittedName>
        <fullName evidence="2">Uncharacterized protein</fullName>
    </submittedName>
</protein>
<dbReference type="EMBL" id="KB446537">
    <property type="protein sequence ID" value="EME46342.1"/>
    <property type="molecule type" value="Genomic_DNA"/>
</dbReference>
<dbReference type="Pfam" id="PF06966">
    <property type="entry name" value="DUF1295"/>
    <property type="match status" value="1"/>
</dbReference>
<dbReference type="HOGENOM" id="CLU_1521361_0_0_1"/>
<keyword evidence="1" id="KW-0732">Signal</keyword>
<feature type="signal peptide" evidence="1">
    <location>
        <begin position="1"/>
        <end position="19"/>
    </location>
</feature>
<evidence type="ECO:0000256" key="1">
    <source>
        <dbReference type="SAM" id="SignalP"/>
    </source>
</evidence>
<feature type="chain" id="PRO_5004109563" evidence="1">
    <location>
        <begin position="20"/>
        <end position="177"/>
    </location>
</feature>
<evidence type="ECO:0000313" key="3">
    <source>
        <dbReference type="Proteomes" id="UP000016933"/>
    </source>
</evidence>
<dbReference type="OrthoDB" id="67965at2759"/>
<feature type="non-terminal residue" evidence="2">
    <location>
        <position position="1"/>
    </location>
</feature>
<gene>
    <name evidence="2" type="ORF">DOTSEDRAFT_126527</name>
</gene>
<dbReference type="AlphaFoldDB" id="N1PSI2"/>
<accession>N1PSI2</accession>
<dbReference type="Proteomes" id="UP000016933">
    <property type="component" value="Unassembled WGS sequence"/>
</dbReference>
<evidence type="ECO:0000313" key="2">
    <source>
        <dbReference type="EMBL" id="EME46342.1"/>
    </source>
</evidence>
<reference evidence="2 3" key="2">
    <citation type="journal article" date="2012" name="PLoS Pathog.">
        <title>Diverse lifestyles and strategies of plant pathogenesis encoded in the genomes of eighteen Dothideomycetes fungi.</title>
        <authorList>
            <person name="Ohm R.A."/>
            <person name="Feau N."/>
            <person name="Henrissat B."/>
            <person name="Schoch C.L."/>
            <person name="Horwitz B.A."/>
            <person name="Barry K.W."/>
            <person name="Condon B.J."/>
            <person name="Copeland A.C."/>
            <person name="Dhillon B."/>
            <person name="Glaser F."/>
            <person name="Hesse C.N."/>
            <person name="Kosti I."/>
            <person name="LaButti K."/>
            <person name="Lindquist E.A."/>
            <person name="Lucas S."/>
            <person name="Salamov A.A."/>
            <person name="Bradshaw R.E."/>
            <person name="Ciuffetti L."/>
            <person name="Hamelin R.C."/>
            <person name="Kema G.H.J."/>
            <person name="Lawrence C."/>
            <person name="Scott J.A."/>
            <person name="Spatafora J.W."/>
            <person name="Turgeon B.G."/>
            <person name="de Wit P.J.G.M."/>
            <person name="Zhong S."/>
            <person name="Goodwin S.B."/>
            <person name="Grigoriev I.V."/>
        </authorList>
    </citation>
    <scope>NUCLEOTIDE SEQUENCE [LARGE SCALE GENOMIC DNA]</scope>
    <source>
        <strain evidence="3">NZE10 / CBS 128990</strain>
    </source>
</reference>
<reference evidence="3" key="1">
    <citation type="journal article" date="2012" name="PLoS Genet.">
        <title>The genomes of the fungal plant pathogens Cladosporium fulvum and Dothistroma septosporum reveal adaptation to different hosts and lifestyles but also signatures of common ancestry.</title>
        <authorList>
            <person name="de Wit P.J.G.M."/>
            <person name="van der Burgt A."/>
            <person name="Oekmen B."/>
            <person name="Stergiopoulos I."/>
            <person name="Abd-Elsalam K.A."/>
            <person name="Aerts A.L."/>
            <person name="Bahkali A.H."/>
            <person name="Beenen H.G."/>
            <person name="Chettri P."/>
            <person name="Cox M.P."/>
            <person name="Datema E."/>
            <person name="de Vries R.P."/>
            <person name="Dhillon B."/>
            <person name="Ganley A.R."/>
            <person name="Griffiths S.A."/>
            <person name="Guo Y."/>
            <person name="Hamelin R.C."/>
            <person name="Henrissat B."/>
            <person name="Kabir M.S."/>
            <person name="Jashni M.K."/>
            <person name="Kema G."/>
            <person name="Klaubauf S."/>
            <person name="Lapidus A."/>
            <person name="Levasseur A."/>
            <person name="Lindquist E."/>
            <person name="Mehrabi R."/>
            <person name="Ohm R.A."/>
            <person name="Owen T.J."/>
            <person name="Salamov A."/>
            <person name="Schwelm A."/>
            <person name="Schijlen E."/>
            <person name="Sun H."/>
            <person name="van den Burg H.A."/>
            <person name="van Ham R.C.H.J."/>
            <person name="Zhang S."/>
            <person name="Goodwin S.B."/>
            <person name="Grigoriev I.V."/>
            <person name="Collemare J."/>
            <person name="Bradshaw R.E."/>
        </authorList>
    </citation>
    <scope>NUCLEOTIDE SEQUENCE [LARGE SCALE GENOMIC DNA]</scope>
    <source>
        <strain evidence="3">NZE10 / CBS 128990</strain>
    </source>
</reference>
<dbReference type="InterPro" id="IPR010721">
    <property type="entry name" value="UstE-like"/>
</dbReference>
<dbReference type="eggNOG" id="ENOG502RWJV">
    <property type="taxonomic scope" value="Eukaryota"/>
</dbReference>
<keyword evidence="3" id="KW-1185">Reference proteome</keyword>
<organism evidence="2 3">
    <name type="scientific">Dothistroma septosporum (strain NZE10 / CBS 128990)</name>
    <name type="common">Red band needle blight fungus</name>
    <name type="synonym">Mycosphaerella pini</name>
    <dbReference type="NCBI Taxonomy" id="675120"/>
    <lineage>
        <taxon>Eukaryota</taxon>
        <taxon>Fungi</taxon>
        <taxon>Dikarya</taxon>
        <taxon>Ascomycota</taxon>
        <taxon>Pezizomycotina</taxon>
        <taxon>Dothideomycetes</taxon>
        <taxon>Dothideomycetidae</taxon>
        <taxon>Mycosphaerellales</taxon>
        <taxon>Mycosphaerellaceae</taxon>
        <taxon>Dothistroma</taxon>
    </lineage>
</organism>
<sequence length="177" mass="19889">LRWAAAGLFTTGLALESLADWQIDSHKQKETAKKQHGESGESIVRNPNHFGDILVHAAFPLWTYGSGLFRISYLLGPAANYYFLRCIGSDRENEASQRERYAKDDRNKLSQLELYQLQKHSAWPSVFEWDNPWTWAVATVGAAGAATEYVWQSRVMDTATRVNPISPVVGEIVAGFE</sequence>
<name>N1PSI2_DOTSN</name>